<name>A0A9Y1FPH0_9ARCH</name>
<protein>
    <submittedName>
        <fullName evidence="1">Uncharacterized protein</fullName>
    </submittedName>
</protein>
<dbReference type="Proteomes" id="UP001200513">
    <property type="component" value="Chromosome"/>
</dbReference>
<dbReference type="AlphaFoldDB" id="A0A9Y1FPH0"/>
<gene>
    <name evidence="1" type="ORF">K9W46_02915</name>
</gene>
<organism evidence="1">
    <name type="scientific">Candidatus Heimdallarchaeum endolithica</name>
    <dbReference type="NCBI Taxonomy" id="2876572"/>
    <lineage>
        <taxon>Archaea</taxon>
        <taxon>Promethearchaeati</taxon>
        <taxon>Candidatus Heimdallarchaeota</taxon>
        <taxon>Candidatus Heimdallarchaeia (ex Rinke et al. 2021) (nom. nud.)</taxon>
        <taxon>Candidatus Heimdallarchaeales</taxon>
        <taxon>Candidatus Heimdallarchaeaceae</taxon>
        <taxon>Candidatus Heimdallarchaeum</taxon>
    </lineage>
</organism>
<dbReference type="EMBL" id="CP084167">
    <property type="protein sequence ID" value="UJG44141.1"/>
    <property type="molecule type" value="Genomic_DNA"/>
</dbReference>
<proteinExistence type="predicted"/>
<reference evidence="1" key="1">
    <citation type="journal article" date="2022" name="Nat. Microbiol.">
        <title>Unique mobile elements and scalable gene flow at the prokaryote-eukaryote boundary revealed by circularized Asgard archaea genomes.</title>
        <authorList>
            <person name="Wu F."/>
            <person name="Speth D.R."/>
            <person name="Philosof A."/>
            <person name="Cremiere A."/>
            <person name="Narayanan A."/>
            <person name="Barco R.A."/>
            <person name="Connon S.A."/>
            <person name="Amend J.P."/>
            <person name="Antoshechkin I.A."/>
            <person name="Orphan V.J."/>
        </authorList>
    </citation>
    <scope>NUCLEOTIDE SEQUENCE</scope>
    <source>
        <strain evidence="1">PR6</strain>
    </source>
</reference>
<sequence>MLVIVILPFSMLREDSLNSNKENLIKNNHPTLPSLGTVKSLSSKKSLEVNSISDEGNNLTSYDKINTFQYENMSLNSSNSRTNSFVIEQIADFPNEELSLLIEKIKGVRDYYILESGDLKSNAILSYANYITLAQEFEVYWDYSMFYGVNMTLEVNYGTGLGNNSLELFVVKANQTGYPDMNYILTEAKSSPFNESNYNLLGGSFSYYEFNPSLLEKGHYF</sequence>
<accession>A0A9Y1FPH0</accession>
<evidence type="ECO:0000313" key="1">
    <source>
        <dbReference type="EMBL" id="UJG44141.1"/>
    </source>
</evidence>